<dbReference type="Gene3D" id="3.40.525.10">
    <property type="entry name" value="CRAL-TRIO lipid binding domain"/>
    <property type="match status" value="1"/>
</dbReference>
<gene>
    <name evidence="3" type="ORF">METBISCDRAFT_16226</name>
</gene>
<dbReference type="Gene3D" id="1.10.555.10">
    <property type="entry name" value="Rho GTPase activation protein"/>
    <property type="match status" value="1"/>
</dbReference>
<protein>
    <recommendedName>
        <fullName evidence="2">CRAL-TRIO domain-containing protein</fullName>
    </recommendedName>
</protein>
<sequence>MDRIFYKSPVSDAYTGYPIYIFDTSYLPSPEEVDYNLFLPSLMVLLPEEAYVVVVFNGGLNKINWVWGIKFLRSFLVPDSKNVRSVDKLHMVIAVHESWFVRSLSQIFTNFAFSKWANLNFLSDSRKKNLLVSCATLSDLHLYVDITTLKLSLNVYVHDMQIAGPDMGFLFAVPPAVSPLTTFNCDEFPLFYYNFYQIFHIVNTYAANVELLFHRPGNKLHTAILYNCMLRNQRVWINDWDLNCIASCFKKLLKVVHGPLIDVDLIPLPVRDDAKYTADVFALLMEQRYANEVLFQMLDLCHRILVNNEITHHILSSLLRSLCPVLTQEPIFHDNKPRIAVSLRFFQNLLAHWQAVRKPYEDRFYTVQEVVVKRVRRHHVNLLFISYDMTIYHSEMSAEPLDNASVCLEKAVDAERVRNEDANAEPDAATAQKIASHDQSRSGSVPSEPGDAVSAGSDVMDQLALSQLNTSCEAEVALQFPPQKYRFERNPAAKIREPKLRDQPKMVIKKPVVRGRKVGQLTRLFEQRAEAMQILQDMDS</sequence>
<dbReference type="Pfam" id="PF13716">
    <property type="entry name" value="CRAL_TRIO_2"/>
    <property type="match status" value="1"/>
</dbReference>
<proteinExistence type="predicted"/>
<feature type="region of interest" description="Disordered" evidence="1">
    <location>
        <begin position="418"/>
        <end position="455"/>
    </location>
</feature>
<evidence type="ECO:0000259" key="2">
    <source>
        <dbReference type="Pfam" id="PF13716"/>
    </source>
</evidence>
<feature type="domain" description="CRAL-TRIO" evidence="2">
    <location>
        <begin position="16"/>
        <end position="159"/>
    </location>
</feature>
<dbReference type="SUPFAM" id="SSF48350">
    <property type="entry name" value="GTPase activation domain, GAP"/>
    <property type="match status" value="1"/>
</dbReference>
<dbReference type="InterPro" id="IPR036865">
    <property type="entry name" value="CRAL-TRIO_dom_sf"/>
</dbReference>
<keyword evidence="4" id="KW-1185">Reference proteome</keyword>
<dbReference type="OrthoDB" id="410651at2759"/>
<evidence type="ECO:0000313" key="4">
    <source>
        <dbReference type="Proteomes" id="UP000268321"/>
    </source>
</evidence>
<evidence type="ECO:0000313" key="3">
    <source>
        <dbReference type="EMBL" id="RKP30448.1"/>
    </source>
</evidence>
<dbReference type="InterPro" id="IPR008936">
    <property type="entry name" value="Rho_GTPase_activation_prot"/>
</dbReference>
<name>A0A4P9ZCM1_9ASCO</name>
<accession>A0A4P9ZCM1</accession>
<reference evidence="4" key="1">
    <citation type="journal article" date="2018" name="Nat. Microbiol.">
        <title>Leveraging single-cell genomics to expand the fungal tree of life.</title>
        <authorList>
            <person name="Ahrendt S.R."/>
            <person name="Quandt C.A."/>
            <person name="Ciobanu D."/>
            <person name="Clum A."/>
            <person name="Salamov A."/>
            <person name="Andreopoulos B."/>
            <person name="Cheng J.F."/>
            <person name="Woyke T."/>
            <person name="Pelin A."/>
            <person name="Henrissat B."/>
            <person name="Reynolds N.K."/>
            <person name="Benny G.L."/>
            <person name="Smith M.E."/>
            <person name="James T.Y."/>
            <person name="Grigoriev I.V."/>
        </authorList>
    </citation>
    <scope>NUCLEOTIDE SEQUENCE [LARGE SCALE GENOMIC DNA]</scope>
    <source>
        <strain evidence="4">Baker2002</strain>
    </source>
</reference>
<evidence type="ECO:0000256" key="1">
    <source>
        <dbReference type="SAM" id="MobiDB-lite"/>
    </source>
</evidence>
<dbReference type="InterPro" id="IPR001251">
    <property type="entry name" value="CRAL-TRIO_dom"/>
</dbReference>
<dbReference type="AlphaFoldDB" id="A0A4P9ZCM1"/>
<dbReference type="EMBL" id="ML004458">
    <property type="protein sequence ID" value="RKP30448.1"/>
    <property type="molecule type" value="Genomic_DNA"/>
</dbReference>
<organism evidence="3 4">
    <name type="scientific">Metschnikowia bicuspidata</name>
    <dbReference type="NCBI Taxonomy" id="27322"/>
    <lineage>
        <taxon>Eukaryota</taxon>
        <taxon>Fungi</taxon>
        <taxon>Dikarya</taxon>
        <taxon>Ascomycota</taxon>
        <taxon>Saccharomycotina</taxon>
        <taxon>Pichiomycetes</taxon>
        <taxon>Metschnikowiaceae</taxon>
        <taxon>Metschnikowia</taxon>
    </lineage>
</organism>
<dbReference type="Proteomes" id="UP000268321">
    <property type="component" value="Unassembled WGS sequence"/>
</dbReference>